<dbReference type="InterPro" id="IPR001128">
    <property type="entry name" value="Cyt_P450"/>
</dbReference>
<sequence length="308" mass="35451">VLLLTMYLRFRWQYRHVLATAAKLSCPPTLPIIGNAHLFFGDITDVTKNLRKISSNSDGIFCFWMGPIPFFVIVDPADIQIVLNSSSMLEKDNLYSVFRVFLGNSIFSSPVHVWKKYRRLMNPVMRPSNVEHFLPAFNEVSRKLTEQLSVSSPPSDRTDEIFEMAVIASSKSIFSRKLTIDNLMDAKFLIHTVGKLIILRTFKFWLHIDWLFKLFYRKELKECLKIRDQCMDVVSQEWKEGATIKKEVIPGANQNIERLSGVNLVDVMFENLPIISDDHDWMDEFITMIVGATDTIVSALSFLLFTIG</sequence>
<keyword evidence="12" id="KW-0472">Membrane</keyword>
<keyword evidence="11" id="KW-0503">Monooxygenase</keyword>
<dbReference type="SUPFAM" id="SSF48264">
    <property type="entry name" value="Cytochrome P450"/>
    <property type="match status" value="1"/>
</dbReference>
<comment type="subcellular location">
    <subcellularLocation>
        <location evidence="3">Endoplasmic reticulum membrane</location>
        <topology evidence="3">Peripheral membrane protein</topology>
    </subcellularLocation>
    <subcellularLocation>
        <location evidence="2">Microsome membrane</location>
        <topology evidence="2">Peripheral membrane protein</topology>
    </subcellularLocation>
</comment>
<evidence type="ECO:0000256" key="9">
    <source>
        <dbReference type="ARBA" id="ARBA00023002"/>
    </source>
</evidence>
<evidence type="ECO:0000256" key="11">
    <source>
        <dbReference type="ARBA" id="ARBA00023033"/>
    </source>
</evidence>
<keyword evidence="10" id="KW-0408">Iron</keyword>
<evidence type="ECO:0000256" key="5">
    <source>
        <dbReference type="ARBA" id="ARBA00022617"/>
    </source>
</evidence>
<dbReference type="GO" id="GO:0005506">
    <property type="term" value="F:iron ion binding"/>
    <property type="evidence" value="ECO:0007669"/>
    <property type="project" value="InterPro"/>
</dbReference>
<evidence type="ECO:0000256" key="2">
    <source>
        <dbReference type="ARBA" id="ARBA00004174"/>
    </source>
</evidence>
<evidence type="ECO:0000256" key="12">
    <source>
        <dbReference type="ARBA" id="ARBA00023136"/>
    </source>
</evidence>
<evidence type="ECO:0000256" key="8">
    <source>
        <dbReference type="ARBA" id="ARBA00022848"/>
    </source>
</evidence>
<dbReference type="GO" id="GO:0005789">
    <property type="term" value="C:endoplasmic reticulum membrane"/>
    <property type="evidence" value="ECO:0007669"/>
    <property type="project" value="UniProtKB-SubCell"/>
</dbReference>
<feature type="non-terminal residue" evidence="13">
    <location>
        <position position="308"/>
    </location>
</feature>
<comment type="cofactor">
    <cofactor evidence="1">
        <name>heme</name>
        <dbReference type="ChEBI" id="CHEBI:30413"/>
    </cofactor>
</comment>
<dbReference type="PANTHER" id="PTHR24291">
    <property type="entry name" value="CYTOCHROME P450 FAMILY 4"/>
    <property type="match status" value="1"/>
</dbReference>
<dbReference type="InterPro" id="IPR050196">
    <property type="entry name" value="Cytochrome_P450_Monoox"/>
</dbReference>
<protein>
    <recommendedName>
        <fullName evidence="14">Cytochrome P450</fullName>
    </recommendedName>
</protein>
<comment type="similarity">
    <text evidence="4">Belongs to the cytochrome P450 family.</text>
</comment>
<evidence type="ECO:0000256" key="3">
    <source>
        <dbReference type="ARBA" id="ARBA00004406"/>
    </source>
</evidence>
<keyword evidence="9" id="KW-0560">Oxidoreductase</keyword>
<evidence type="ECO:0000313" key="13">
    <source>
        <dbReference type="EMBL" id="JAT02429.1"/>
    </source>
</evidence>
<dbReference type="EMBL" id="GECU01005278">
    <property type="protein sequence ID" value="JAT02429.1"/>
    <property type="molecule type" value="Transcribed_RNA"/>
</dbReference>
<evidence type="ECO:0000256" key="1">
    <source>
        <dbReference type="ARBA" id="ARBA00001971"/>
    </source>
</evidence>
<keyword evidence="6" id="KW-0479">Metal-binding</keyword>
<feature type="non-terminal residue" evidence="13">
    <location>
        <position position="1"/>
    </location>
</feature>
<keyword evidence="5" id="KW-0349">Heme</keyword>
<evidence type="ECO:0000256" key="4">
    <source>
        <dbReference type="ARBA" id="ARBA00010617"/>
    </source>
</evidence>
<dbReference type="Gene3D" id="1.10.630.10">
    <property type="entry name" value="Cytochrome P450"/>
    <property type="match status" value="1"/>
</dbReference>
<gene>
    <name evidence="13" type="ORF">g.19868</name>
</gene>
<dbReference type="Pfam" id="PF00067">
    <property type="entry name" value="p450"/>
    <property type="match status" value="1"/>
</dbReference>
<keyword evidence="8" id="KW-0492">Microsome</keyword>
<keyword evidence="7" id="KW-0256">Endoplasmic reticulum</keyword>
<dbReference type="InterPro" id="IPR036396">
    <property type="entry name" value="Cyt_P450_sf"/>
</dbReference>
<dbReference type="PANTHER" id="PTHR24291:SF189">
    <property type="entry name" value="CYTOCHROME P450 4C3-RELATED"/>
    <property type="match status" value="1"/>
</dbReference>
<proteinExistence type="inferred from homology"/>
<evidence type="ECO:0000256" key="7">
    <source>
        <dbReference type="ARBA" id="ARBA00022824"/>
    </source>
</evidence>
<dbReference type="GO" id="GO:0020037">
    <property type="term" value="F:heme binding"/>
    <property type="evidence" value="ECO:0007669"/>
    <property type="project" value="InterPro"/>
</dbReference>
<accession>A0A1B6JT74</accession>
<dbReference type="GO" id="GO:0004497">
    <property type="term" value="F:monooxygenase activity"/>
    <property type="evidence" value="ECO:0007669"/>
    <property type="project" value="UniProtKB-KW"/>
</dbReference>
<reference evidence="13" key="1">
    <citation type="submission" date="2015-11" db="EMBL/GenBank/DDBJ databases">
        <title>De novo transcriptome assembly of four potential Pierce s Disease insect vectors from Arizona vineyards.</title>
        <authorList>
            <person name="Tassone E.E."/>
        </authorList>
    </citation>
    <scope>NUCLEOTIDE SEQUENCE</scope>
</reference>
<name>A0A1B6JT74_9HEMI</name>
<organism evidence="13">
    <name type="scientific">Homalodisca liturata</name>
    <dbReference type="NCBI Taxonomy" id="320908"/>
    <lineage>
        <taxon>Eukaryota</taxon>
        <taxon>Metazoa</taxon>
        <taxon>Ecdysozoa</taxon>
        <taxon>Arthropoda</taxon>
        <taxon>Hexapoda</taxon>
        <taxon>Insecta</taxon>
        <taxon>Pterygota</taxon>
        <taxon>Neoptera</taxon>
        <taxon>Paraneoptera</taxon>
        <taxon>Hemiptera</taxon>
        <taxon>Auchenorrhyncha</taxon>
        <taxon>Membracoidea</taxon>
        <taxon>Cicadellidae</taxon>
        <taxon>Cicadellinae</taxon>
        <taxon>Proconiini</taxon>
        <taxon>Homalodisca</taxon>
    </lineage>
</organism>
<evidence type="ECO:0008006" key="14">
    <source>
        <dbReference type="Google" id="ProtNLM"/>
    </source>
</evidence>
<evidence type="ECO:0000256" key="6">
    <source>
        <dbReference type="ARBA" id="ARBA00022723"/>
    </source>
</evidence>
<dbReference type="AlphaFoldDB" id="A0A1B6JT74"/>
<dbReference type="GO" id="GO:0016705">
    <property type="term" value="F:oxidoreductase activity, acting on paired donors, with incorporation or reduction of molecular oxygen"/>
    <property type="evidence" value="ECO:0007669"/>
    <property type="project" value="InterPro"/>
</dbReference>
<evidence type="ECO:0000256" key="10">
    <source>
        <dbReference type="ARBA" id="ARBA00023004"/>
    </source>
</evidence>